<keyword evidence="3" id="KW-0804">Transcription</keyword>
<dbReference type="SUPFAM" id="SSF46689">
    <property type="entry name" value="Homeodomain-like"/>
    <property type="match status" value="1"/>
</dbReference>
<keyword evidence="7" id="KW-1185">Reference proteome</keyword>
<evidence type="ECO:0000256" key="2">
    <source>
        <dbReference type="ARBA" id="ARBA00023125"/>
    </source>
</evidence>
<evidence type="ECO:0000313" key="6">
    <source>
        <dbReference type="EMBL" id="QUN06398.1"/>
    </source>
</evidence>
<feature type="domain" description="HTH tetR-type" evidence="5">
    <location>
        <begin position="6"/>
        <end position="66"/>
    </location>
</feature>
<dbReference type="RefSeq" id="WP_212595412.1">
    <property type="nucleotide sequence ID" value="NZ_CP073587.1"/>
</dbReference>
<accession>A0ABX7YV78</accession>
<dbReference type="Pfam" id="PF00440">
    <property type="entry name" value="TetR_N"/>
    <property type="match status" value="1"/>
</dbReference>
<evidence type="ECO:0000256" key="3">
    <source>
        <dbReference type="ARBA" id="ARBA00023163"/>
    </source>
</evidence>
<dbReference type="PRINTS" id="PR00455">
    <property type="entry name" value="HTHTETR"/>
</dbReference>
<feature type="DNA-binding region" description="H-T-H motif" evidence="4">
    <location>
        <begin position="29"/>
        <end position="48"/>
    </location>
</feature>
<protein>
    <submittedName>
        <fullName evidence="6">TetR/AcrR family transcriptional regulator</fullName>
    </submittedName>
</protein>
<dbReference type="InterPro" id="IPR009057">
    <property type="entry name" value="Homeodomain-like_sf"/>
</dbReference>
<dbReference type="Pfam" id="PF16925">
    <property type="entry name" value="TetR_C_13"/>
    <property type="match status" value="1"/>
</dbReference>
<dbReference type="InterPro" id="IPR011075">
    <property type="entry name" value="TetR_C"/>
</dbReference>
<dbReference type="PANTHER" id="PTHR47506">
    <property type="entry name" value="TRANSCRIPTIONAL REGULATORY PROTEIN"/>
    <property type="match status" value="1"/>
</dbReference>
<proteinExistence type="predicted"/>
<name>A0ABX7YV78_9GAMM</name>
<keyword evidence="2 4" id="KW-0238">DNA-binding</keyword>
<evidence type="ECO:0000313" key="7">
    <source>
        <dbReference type="Proteomes" id="UP000679575"/>
    </source>
</evidence>
<dbReference type="InterPro" id="IPR036271">
    <property type="entry name" value="Tet_transcr_reg_TetR-rel_C_sf"/>
</dbReference>
<evidence type="ECO:0000256" key="4">
    <source>
        <dbReference type="PROSITE-ProRule" id="PRU00335"/>
    </source>
</evidence>
<dbReference type="PROSITE" id="PS50977">
    <property type="entry name" value="HTH_TETR_2"/>
    <property type="match status" value="1"/>
</dbReference>
<dbReference type="Proteomes" id="UP000679575">
    <property type="component" value="Chromosome"/>
</dbReference>
<dbReference type="InterPro" id="IPR001647">
    <property type="entry name" value="HTH_TetR"/>
</dbReference>
<gene>
    <name evidence="6" type="ORF">KDN34_02725</name>
</gene>
<organism evidence="6 7">
    <name type="scientific">Shewanella yunxiaonensis</name>
    <dbReference type="NCBI Taxonomy" id="2829809"/>
    <lineage>
        <taxon>Bacteria</taxon>
        <taxon>Pseudomonadati</taxon>
        <taxon>Pseudomonadota</taxon>
        <taxon>Gammaproteobacteria</taxon>
        <taxon>Alteromonadales</taxon>
        <taxon>Shewanellaceae</taxon>
        <taxon>Shewanella</taxon>
    </lineage>
</organism>
<dbReference type="Gene3D" id="1.10.10.60">
    <property type="entry name" value="Homeodomain-like"/>
    <property type="match status" value="1"/>
</dbReference>
<keyword evidence="1" id="KW-0805">Transcription regulation</keyword>
<evidence type="ECO:0000256" key="1">
    <source>
        <dbReference type="ARBA" id="ARBA00023015"/>
    </source>
</evidence>
<reference evidence="6 7" key="1">
    <citation type="submission" date="2021-04" db="EMBL/GenBank/DDBJ databases">
        <title>Novel species identification of genus Shewanella.</title>
        <authorList>
            <person name="Liu G."/>
        </authorList>
    </citation>
    <scope>NUCLEOTIDE SEQUENCE [LARGE SCALE GENOMIC DNA]</scope>
    <source>
        <strain evidence="6 7">FJAT-54481</strain>
    </source>
</reference>
<dbReference type="Gene3D" id="1.10.357.10">
    <property type="entry name" value="Tetracycline Repressor, domain 2"/>
    <property type="match status" value="1"/>
</dbReference>
<dbReference type="EMBL" id="CP073587">
    <property type="protein sequence ID" value="QUN06398.1"/>
    <property type="molecule type" value="Genomic_DNA"/>
</dbReference>
<dbReference type="PANTHER" id="PTHR47506:SF10">
    <property type="entry name" value="TRANSCRIPTIONAL REGULATORY PROTEIN"/>
    <property type="match status" value="1"/>
</dbReference>
<evidence type="ECO:0000259" key="5">
    <source>
        <dbReference type="PROSITE" id="PS50977"/>
    </source>
</evidence>
<dbReference type="SUPFAM" id="SSF48498">
    <property type="entry name" value="Tetracyclin repressor-like, C-terminal domain"/>
    <property type="match status" value="1"/>
</dbReference>
<sequence length="191" mass="21389">MARSCGFDREQKLEQAMQLFWEKGFANTSVADLVAQLGINRFSLYNSFGDKQALYEAALQHYFIKVSNAHLQPLWQDGAGLAQIEMFLRQFEQRQKDNPFGCFIQNAVVEHAGNQARVTAQGEQLFTQVKAALKQALANGQQQGEISQSMTADALASLILVQMQGMRVLSKAQRYQDIATAVDSLLCILRR</sequence>